<accession>W2CHD6</accession>
<evidence type="ECO:0000313" key="3">
    <source>
        <dbReference type="Proteomes" id="UP000034982"/>
    </source>
</evidence>
<dbReference type="AlphaFoldDB" id="W2CHD6"/>
<sequence length="56" mass="6053">MTGHFEISVAFGDSAGEEVDPVFQNSPAGNIRQEDIDEWNTPPSTLSDAEIDAICK</sequence>
<evidence type="ECO:0000256" key="1">
    <source>
        <dbReference type="SAM" id="MobiDB-lite"/>
    </source>
</evidence>
<organism evidence="2 3">
    <name type="scientific">Tannerella sp. oral taxon BU063 isolate Cell 1/3</name>
    <dbReference type="NCBI Taxonomy" id="1411022"/>
    <lineage>
        <taxon>Bacteria</taxon>
        <taxon>Pseudomonadati</taxon>
        <taxon>Bacteroidota</taxon>
        <taxon>Bacteroidia</taxon>
        <taxon>Bacteroidales</taxon>
        <taxon>Tannerellaceae</taxon>
        <taxon>Tannerella</taxon>
    </lineage>
</organism>
<name>W2CHD6_9BACT</name>
<dbReference type="EMBL" id="AYYE01001170">
    <property type="protein sequence ID" value="ETK06535.1"/>
    <property type="molecule type" value="Genomic_DNA"/>
</dbReference>
<reference evidence="2 3" key="1">
    <citation type="submission" date="2013-11" db="EMBL/GenBank/DDBJ databases">
        <title>Single cell genomics of uncultured Tannerella BU063 (oral taxon 286).</title>
        <authorList>
            <person name="Beall C.J."/>
            <person name="Campbell A.G."/>
            <person name="Griffen A.L."/>
            <person name="Podar M."/>
            <person name="Leys E.J."/>
        </authorList>
    </citation>
    <scope>NUCLEOTIDE SEQUENCE [LARGE SCALE GENOMIC DNA]</scope>
    <source>
        <strain evidence="2">Cell 1/3</strain>
    </source>
</reference>
<dbReference type="PATRIC" id="fig|1411022.3.peg.1464"/>
<feature type="region of interest" description="Disordered" evidence="1">
    <location>
        <begin position="1"/>
        <end position="56"/>
    </location>
</feature>
<proteinExistence type="predicted"/>
<protein>
    <submittedName>
        <fullName evidence="2">Uncharacterized protein</fullName>
    </submittedName>
</protein>
<comment type="caution">
    <text evidence="2">The sequence shown here is derived from an EMBL/GenBank/DDBJ whole genome shotgun (WGS) entry which is preliminary data.</text>
</comment>
<dbReference type="Proteomes" id="UP000034982">
    <property type="component" value="Unassembled WGS sequence"/>
</dbReference>
<evidence type="ECO:0000313" key="2">
    <source>
        <dbReference type="EMBL" id="ETK06535.1"/>
    </source>
</evidence>
<gene>
    <name evidence="2" type="ORF">T230_11940</name>
</gene>